<evidence type="ECO:0000256" key="2">
    <source>
        <dbReference type="ARBA" id="ARBA00022490"/>
    </source>
</evidence>
<comment type="subcellular location">
    <subcellularLocation>
        <location evidence="8">Cytoplasm</location>
    </subcellularLocation>
</comment>
<reference evidence="10 11" key="1">
    <citation type="submission" date="2019-09" db="EMBL/GenBank/DDBJ databases">
        <authorList>
            <person name="Mazhar S."/>
            <person name="Altermann E."/>
            <person name="Hill C."/>
            <person name="Mcauliffe O."/>
        </authorList>
    </citation>
    <scope>NUCLEOTIDE SEQUENCE [LARGE SCALE GENOMIC DNA]</scope>
    <source>
        <strain evidence="10 11">ATCC 51831</strain>
    </source>
</reference>
<feature type="active site" description="Nucleophile; methyl group acceptor" evidence="8">
    <location>
        <position position="135"/>
    </location>
</feature>
<keyword evidence="11" id="KW-1185">Reference proteome</keyword>
<proteinExistence type="inferred from homology"/>
<organism evidence="10 11">
    <name type="scientific">Macrococcus equipercicus</name>
    <dbReference type="NCBI Taxonomy" id="69967"/>
    <lineage>
        <taxon>Bacteria</taxon>
        <taxon>Bacillati</taxon>
        <taxon>Bacillota</taxon>
        <taxon>Bacilli</taxon>
        <taxon>Bacillales</taxon>
        <taxon>Staphylococcaceae</taxon>
        <taxon>Macrococcus</taxon>
    </lineage>
</organism>
<name>A0ABQ6RB08_9STAP</name>
<comment type="function">
    <text evidence="8">Involved in the cellular defense against the biological effects of O6-methylguanine (O6-MeG) and O4-methylthymine (O4-MeT) in DNA. Repairs the methylated nucleobase in DNA by stoichiometrically transferring the methyl group to a cysteine residue in the enzyme. This is a suicide reaction: the enzyme is irreversibly inactivated.</text>
</comment>
<comment type="catalytic activity">
    <reaction evidence="1 8">
        <text>a 4-O-methyl-thymidine in DNA + L-cysteinyl-[protein] = a thymidine in DNA + S-methyl-L-cysteinyl-[protein]</text>
        <dbReference type="Rhea" id="RHEA:53428"/>
        <dbReference type="Rhea" id="RHEA-COMP:10131"/>
        <dbReference type="Rhea" id="RHEA-COMP:10132"/>
        <dbReference type="Rhea" id="RHEA-COMP:13555"/>
        <dbReference type="Rhea" id="RHEA-COMP:13556"/>
        <dbReference type="ChEBI" id="CHEBI:29950"/>
        <dbReference type="ChEBI" id="CHEBI:82612"/>
        <dbReference type="ChEBI" id="CHEBI:137386"/>
        <dbReference type="ChEBI" id="CHEBI:137387"/>
        <dbReference type="EC" id="2.1.1.63"/>
    </reaction>
</comment>
<dbReference type="InterPro" id="IPR023546">
    <property type="entry name" value="MGMT"/>
</dbReference>
<dbReference type="NCBIfam" id="TIGR00589">
    <property type="entry name" value="ogt"/>
    <property type="match status" value="1"/>
</dbReference>
<dbReference type="Gene3D" id="1.10.10.10">
    <property type="entry name" value="Winged helix-like DNA-binding domain superfamily/Winged helix DNA-binding domain"/>
    <property type="match status" value="1"/>
</dbReference>
<dbReference type="PANTHER" id="PTHR10815">
    <property type="entry name" value="METHYLATED-DNA--PROTEIN-CYSTEINE METHYLTRANSFERASE"/>
    <property type="match status" value="1"/>
</dbReference>
<dbReference type="PANTHER" id="PTHR10815:SF5">
    <property type="entry name" value="METHYLATED-DNA--PROTEIN-CYSTEINE METHYLTRANSFERASE"/>
    <property type="match status" value="1"/>
</dbReference>
<dbReference type="Proteomes" id="UP000295735">
    <property type="component" value="Unassembled WGS sequence"/>
</dbReference>
<dbReference type="Pfam" id="PF01035">
    <property type="entry name" value="DNA_binding_1"/>
    <property type="match status" value="1"/>
</dbReference>
<comment type="miscellaneous">
    <text evidence="8">This enzyme catalyzes only one turnover and therefore is not strictly catalytic. According to one definition, an enzyme is a biocatalyst that acts repeatedly and over many reaction cycles.</text>
</comment>
<dbReference type="CDD" id="cd06445">
    <property type="entry name" value="ATase"/>
    <property type="match status" value="1"/>
</dbReference>
<keyword evidence="6 8" id="KW-0234">DNA repair</keyword>
<evidence type="ECO:0000256" key="4">
    <source>
        <dbReference type="ARBA" id="ARBA00022679"/>
    </source>
</evidence>
<evidence type="ECO:0000256" key="5">
    <source>
        <dbReference type="ARBA" id="ARBA00022763"/>
    </source>
</evidence>
<keyword evidence="4 8" id="KW-0808">Transferase</keyword>
<evidence type="ECO:0000313" key="10">
    <source>
        <dbReference type="EMBL" id="KAA1042349.1"/>
    </source>
</evidence>
<keyword evidence="5 8" id="KW-0227">DNA damage</keyword>
<dbReference type="InterPro" id="IPR001497">
    <property type="entry name" value="MethylDNA_cys_MeTrfase_AS"/>
</dbReference>
<comment type="caution">
    <text evidence="10">The sequence shown here is derived from an EMBL/GenBank/DDBJ whole genome shotgun (WGS) entry which is preliminary data.</text>
</comment>
<dbReference type="HAMAP" id="MF_00772">
    <property type="entry name" value="OGT"/>
    <property type="match status" value="1"/>
</dbReference>
<keyword evidence="2 8" id="KW-0963">Cytoplasm</keyword>
<sequence>MIYLSEWQHGATVYYLAASKKGVCYFGNNERAVVMTWLGRHFNEDVLLGSPADAHNRKYMDDLTNYFNGSLTAFDWPFDLKGTPFQQLVWEQLLTVPYGRTLTYGDIAARLNNSKAVRAVGGAIGRNPVMVAIPCHRIIGRNGKLTGFSGGLDIKRQLLDIEGIAYHD</sequence>
<evidence type="ECO:0000256" key="8">
    <source>
        <dbReference type="HAMAP-Rule" id="MF_00772"/>
    </source>
</evidence>
<dbReference type="InterPro" id="IPR036217">
    <property type="entry name" value="MethylDNA_cys_MeTrfase_DNAb"/>
</dbReference>
<dbReference type="RefSeq" id="WP_149457901.1">
    <property type="nucleotide sequence ID" value="NZ_SCWC02000001.1"/>
</dbReference>
<evidence type="ECO:0000256" key="3">
    <source>
        <dbReference type="ARBA" id="ARBA00022603"/>
    </source>
</evidence>
<dbReference type="InterPro" id="IPR014048">
    <property type="entry name" value="MethylDNA_cys_MeTrfase_DNA-bd"/>
</dbReference>
<evidence type="ECO:0000313" key="11">
    <source>
        <dbReference type="Proteomes" id="UP000295735"/>
    </source>
</evidence>
<dbReference type="InterPro" id="IPR036388">
    <property type="entry name" value="WH-like_DNA-bd_sf"/>
</dbReference>
<protein>
    <recommendedName>
        <fullName evidence="8">Methylated-DNA--protein-cysteine methyltransferase</fullName>
        <ecNumber evidence="8">2.1.1.63</ecNumber>
    </recommendedName>
    <alternativeName>
        <fullName evidence="8">6-O-methylguanine-DNA methyltransferase</fullName>
        <shortName evidence="8">MGMT</shortName>
    </alternativeName>
    <alternativeName>
        <fullName evidence="8">O-6-methylguanine-DNA-alkyltransferase</fullName>
    </alternativeName>
</protein>
<accession>A0ABQ6RB08</accession>
<keyword evidence="3 8" id="KW-0489">Methyltransferase</keyword>
<dbReference type="EMBL" id="SCWC02000001">
    <property type="protein sequence ID" value="KAA1042349.1"/>
    <property type="molecule type" value="Genomic_DNA"/>
</dbReference>
<gene>
    <name evidence="10" type="ORF">ERX35_000255</name>
</gene>
<evidence type="ECO:0000259" key="9">
    <source>
        <dbReference type="Pfam" id="PF01035"/>
    </source>
</evidence>
<comment type="catalytic activity">
    <reaction evidence="7 8">
        <text>a 6-O-methyl-2'-deoxyguanosine in DNA + L-cysteinyl-[protein] = S-methyl-L-cysteinyl-[protein] + a 2'-deoxyguanosine in DNA</text>
        <dbReference type="Rhea" id="RHEA:24000"/>
        <dbReference type="Rhea" id="RHEA-COMP:10131"/>
        <dbReference type="Rhea" id="RHEA-COMP:10132"/>
        <dbReference type="Rhea" id="RHEA-COMP:11367"/>
        <dbReference type="Rhea" id="RHEA-COMP:11368"/>
        <dbReference type="ChEBI" id="CHEBI:29950"/>
        <dbReference type="ChEBI" id="CHEBI:82612"/>
        <dbReference type="ChEBI" id="CHEBI:85445"/>
        <dbReference type="ChEBI" id="CHEBI:85448"/>
        <dbReference type="EC" id="2.1.1.63"/>
    </reaction>
</comment>
<evidence type="ECO:0000256" key="7">
    <source>
        <dbReference type="ARBA" id="ARBA00049348"/>
    </source>
</evidence>
<dbReference type="SUPFAM" id="SSF46767">
    <property type="entry name" value="Methylated DNA-protein cysteine methyltransferase, C-terminal domain"/>
    <property type="match status" value="1"/>
</dbReference>
<feature type="domain" description="Methylated-DNA-[protein]-cysteine S-methyltransferase DNA binding" evidence="9">
    <location>
        <begin position="84"/>
        <end position="164"/>
    </location>
</feature>
<comment type="similarity">
    <text evidence="8">Belongs to the MGMT family.</text>
</comment>
<dbReference type="EC" id="2.1.1.63" evidence="8"/>
<dbReference type="InterPro" id="IPR036631">
    <property type="entry name" value="MGMT_N_sf"/>
</dbReference>
<dbReference type="PROSITE" id="PS00374">
    <property type="entry name" value="MGMT"/>
    <property type="match status" value="1"/>
</dbReference>
<evidence type="ECO:0000256" key="1">
    <source>
        <dbReference type="ARBA" id="ARBA00001286"/>
    </source>
</evidence>
<dbReference type="SUPFAM" id="SSF53155">
    <property type="entry name" value="Methylated DNA-protein cysteine methyltransferase domain"/>
    <property type="match status" value="1"/>
</dbReference>
<evidence type="ECO:0000256" key="6">
    <source>
        <dbReference type="ARBA" id="ARBA00023204"/>
    </source>
</evidence>